<reference evidence="2 3" key="1">
    <citation type="submission" date="2019-09" db="EMBL/GenBank/DDBJ databases">
        <title>Genome Sequences of Streptomyces kaniharaensis ATCC 21070.</title>
        <authorList>
            <person name="Zhu W."/>
            <person name="De Crecy-Lagard V."/>
            <person name="Richards N.G."/>
        </authorList>
    </citation>
    <scope>NUCLEOTIDE SEQUENCE [LARGE SCALE GENOMIC DNA]</scope>
    <source>
        <strain evidence="2 3">SF-557</strain>
    </source>
</reference>
<sequence length="150" mass="15283">MAVLSGGGPDIFAPLVRSSRTIPERNPLQDQVAAGLVGLLLDSIQVLVPLVGAVVAAVAIRRRGRNARLALAGCLVMLPGPIVSVLVPALGWETIIRVFGPFMANNVLSAIALPFHLVGFGLLLAGALAAPTPQTPAAASQPVEDTAATV</sequence>
<comment type="caution">
    <text evidence="2">The sequence shown here is derived from an EMBL/GenBank/DDBJ whole genome shotgun (WGS) entry which is preliminary data.</text>
</comment>
<protein>
    <submittedName>
        <fullName evidence="2">Uncharacterized protein</fullName>
    </submittedName>
</protein>
<keyword evidence="1" id="KW-1133">Transmembrane helix</keyword>
<feature type="transmembrane region" description="Helical" evidence="1">
    <location>
        <begin position="33"/>
        <end position="60"/>
    </location>
</feature>
<evidence type="ECO:0000313" key="2">
    <source>
        <dbReference type="EMBL" id="MQS13672.1"/>
    </source>
</evidence>
<gene>
    <name evidence="2" type="ORF">F7Q99_15675</name>
</gene>
<dbReference type="AlphaFoldDB" id="A0A6N7KQ21"/>
<evidence type="ECO:0000313" key="3">
    <source>
        <dbReference type="Proteomes" id="UP000450000"/>
    </source>
</evidence>
<evidence type="ECO:0000256" key="1">
    <source>
        <dbReference type="SAM" id="Phobius"/>
    </source>
</evidence>
<keyword evidence="1" id="KW-0812">Transmembrane</keyword>
<keyword evidence="1" id="KW-0472">Membrane</keyword>
<organism evidence="2 3">
    <name type="scientific">Streptomyces kaniharaensis</name>
    <dbReference type="NCBI Taxonomy" id="212423"/>
    <lineage>
        <taxon>Bacteria</taxon>
        <taxon>Bacillati</taxon>
        <taxon>Actinomycetota</taxon>
        <taxon>Actinomycetes</taxon>
        <taxon>Kitasatosporales</taxon>
        <taxon>Streptomycetaceae</taxon>
        <taxon>Streptomyces</taxon>
    </lineage>
</organism>
<dbReference type="Proteomes" id="UP000450000">
    <property type="component" value="Unassembled WGS sequence"/>
</dbReference>
<feature type="transmembrane region" description="Helical" evidence="1">
    <location>
        <begin position="107"/>
        <end position="130"/>
    </location>
</feature>
<proteinExistence type="predicted"/>
<keyword evidence="3" id="KW-1185">Reference proteome</keyword>
<dbReference type="EMBL" id="WBOF01000001">
    <property type="protein sequence ID" value="MQS13672.1"/>
    <property type="molecule type" value="Genomic_DNA"/>
</dbReference>
<name>A0A6N7KQ21_9ACTN</name>
<accession>A0A6N7KQ21</accession>
<feature type="transmembrane region" description="Helical" evidence="1">
    <location>
        <begin position="67"/>
        <end position="87"/>
    </location>
</feature>
<dbReference type="RefSeq" id="WP_153462066.1">
    <property type="nucleotide sequence ID" value="NZ_WBOF01000001.1"/>
</dbReference>